<protein>
    <submittedName>
        <fullName evidence="2">Uncharacterized protein</fullName>
    </submittedName>
</protein>
<name>A0A9D4JAF0_DREPO</name>
<dbReference type="EMBL" id="JAIWYP010000007">
    <property type="protein sequence ID" value="KAH3801273.1"/>
    <property type="molecule type" value="Genomic_DNA"/>
</dbReference>
<feature type="compositionally biased region" description="Basic and acidic residues" evidence="1">
    <location>
        <begin position="1"/>
        <end position="25"/>
    </location>
</feature>
<reference evidence="2" key="2">
    <citation type="submission" date="2020-11" db="EMBL/GenBank/DDBJ databases">
        <authorList>
            <person name="McCartney M.A."/>
            <person name="Auch B."/>
            <person name="Kono T."/>
            <person name="Mallez S."/>
            <person name="Becker A."/>
            <person name="Gohl D.M."/>
            <person name="Silverstein K.A.T."/>
            <person name="Koren S."/>
            <person name="Bechman K.B."/>
            <person name="Herman A."/>
            <person name="Abrahante J.E."/>
            <person name="Garbe J."/>
        </authorList>
    </citation>
    <scope>NUCLEOTIDE SEQUENCE</scope>
    <source>
        <strain evidence="2">Duluth1</strain>
        <tissue evidence="2">Whole animal</tissue>
    </source>
</reference>
<dbReference type="AlphaFoldDB" id="A0A9D4JAF0"/>
<organism evidence="2 3">
    <name type="scientific">Dreissena polymorpha</name>
    <name type="common">Zebra mussel</name>
    <name type="synonym">Mytilus polymorpha</name>
    <dbReference type="NCBI Taxonomy" id="45954"/>
    <lineage>
        <taxon>Eukaryota</taxon>
        <taxon>Metazoa</taxon>
        <taxon>Spiralia</taxon>
        <taxon>Lophotrochozoa</taxon>
        <taxon>Mollusca</taxon>
        <taxon>Bivalvia</taxon>
        <taxon>Autobranchia</taxon>
        <taxon>Heteroconchia</taxon>
        <taxon>Euheterodonta</taxon>
        <taxon>Imparidentia</taxon>
        <taxon>Neoheterodontei</taxon>
        <taxon>Myida</taxon>
        <taxon>Dreissenoidea</taxon>
        <taxon>Dreissenidae</taxon>
        <taxon>Dreissena</taxon>
    </lineage>
</organism>
<dbReference type="Proteomes" id="UP000828390">
    <property type="component" value="Unassembled WGS sequence"/>
</dbReference>
<proteinExistence type="predicted"/>
<sequence>MWTIDGRKDRRRTKTDQKSSPEKSSKLKKGSIIIATIYMSLHNYGLDCGDILESKQVIHFIVFYYYAGKKSMKTRKVDVEEELYDLESRRITSEIRAWESKQFYYENKIVQEKEIHELNKTLILKQIENFLP</sequence>
<comment type="caution">
    <text evidence="2">The sequence shown here is derived from an EMBL/GenBank/DDBJ whole genome shotgun (WGS) entry which is preliminary data.</text>
</comment>
<evidence type="ECO:0000313" key="3">
    <source>
        <dbReference type="Proteomes" id="UP000828390"/>
    </source>
</evidence>
<feature type="region of interest" description="Disordered" evidence="1">
    <location>
        <begin position="1"/>
        <end position="27"/>
    </location>
</feature>
<keyword evidence="3" id="KW-1185">Reference proteome</keyword>
<gene>
    <name evidence="2" type="ORF">DPMN_154921</name>
</gene>
<accession>A0A9D4JAF0</accession>
<evidence type="ECO:0000313" key="2">
    <source>
        <dbReference type="EMBL" id="KAH3801273.1"/>
    </source>
</evidence>
<evidence type="ECO:0000256" key="1">
    <source>
        <dbReference type="SAM" id="MobiDB-lite"/>
    </source>
</evidence>
<reference evidence="2" key="1">
    <citation type="journal article" date="2019" name="bioRxiv">
        <title>The Genome of the Zebra Mussel, Dreissena polymorpha: A Resource for Invasive Species Research.</title>
        <authorList>
            <person name="McCartney M.A."/>
            <person name="Auch B."/>
            <person name="Kono T."/>
            <person name="Mallez S."/>
            <person name="Zhang Y."/>
            <person name="Obille A."/>
            <person name="Becker A."/>
            <person name="Abrahante J.E."/>
            <person name="Garbe J."/>
            <person name="Badalamenti J.P."/>
            <person name="Herman A."/>
            <person name="Mangelson H."/>
            <person name="Liachko I."/>
            <person name="Sullivan S."/>
            <person name="Sone E.D."/>
            <person name="Koren S."/>
            <person name="Silverstein K.A.T."/>
            <person name="Beckman K.B."/>
            <person name="Gohl D.M."/>
        </authorList>
    </citation>
    <scope>NUCLEOTIDE SEQUENCE</scope>
    <source>
        <strain evidence="2">Duluth1</strain>
        <tissue evidence="2">Whole animal</tissue>
    </source>
</reference>